<dbReference type="EMBL" id="DOEK01000033">
    <property type="protein sequence ID" value="HBP30962.1"/>
    <property type="molecule type" value="Genomic_DNA"/>
</dbReference>
<feature type="transmembrane region" description="Helical" evidence="1">
    <location>
        <begin position="12"/>
        <end position="43"/>
    </location>
</feature>
<proteinExistence type="predicted"/>
<keyword evidence="1" id="KW-0472">Membrane</keyword>
<gene>
    <name evidence="2" type="ORF">DD666_16285</name>
</gene>
<sequence>MNNFLDRFFKALLFGVITIAGLVMAAVFLVSAAIAVGLFYIIAKVRGKPFVAREYWKTTSTRARQTHTEFSEKFKKPGNFSRKPDVTDVEIREIK</sequence>
<dbReference type="Proteomes" id="UP000264036">
    <property type="component" value="Unassembled WGS sequence"/>
</dbReference>
<organism evidence="2 3">
    <name type="scientific">Advenella kashmirensis</name>
    <dbReference type="NCBI Taxonomy" id="310575"/>
    <lineage>
        <taxon>Bacteria</taxon>
        <taxon>Pseudomonadati</taxon>
        <taxon>Pseudomonadota</taxon>
        <taxon>Betaproteobacteria</taxon>
        <taxon>Burkholderiales</taxon>
        <taxon>Alcaligenaceae</taxon>
    </lineage>
</organism>
<keyword evidence="1" id="KW-1133">Transmembrane helix</keyword>
<evidence type="ECO:0000313" key="3">
    <source>
        <dbReference type="Proteomes" id="UP000264036"/>
    </source>
</evidence>
<reference evidence="2 3" key="1">
    <citation type="journal article" date="2018" name="Nat. Biotechnol.">
        <title>A standardized bacterial taxonomy based on genome phylogeny substantially revises the tree of life.</title>
        <authorList>
            <person name="Parks D.H."/>
            <person name="Chuvochina M."/>
            <person name="Waite D.W."/>
            <person name="Rinke C."/>
            <person name="Skarshewski A."/>
            <person name="Chaumeil P.A."/>
            <person name="Hugenholtz P."/>
        </authorList>
    </citation>
    <scope>NUCLEOTIDE SEQUENCE [LARGE SCALE GENOMIC DNA]</scope>
    <source>
        <strain evidence="2">UBA10707</strain>
    </source>
</reference>
<comment type="caution">
    <text evidence="2">The sequence shown here is derived from an EMBL/GenBank/DDBJ whole genome shotgun (WGS) entry which is preliminary data.</text>
</comment>
<keyword evidence="1" id="KW-0812">Transmembrane</keyword>
<dbReference type="AlphaFoldDB" id="A0A356LJ70"/>
<evidence type="ECO:0000313" key="2">
    <source>
        <dbReference type="EMBL" id="HBP30962.1"/>
    </source>
</evidence>
<protein>
    <submittedName>
        <fullName evidence="2">Uncharacterized protein</fullName>
    </submittedName>
</protein>
<name>A0A356LJ70_9BURK</name>
<evidence type="ECO:0000256" key="1">
    <source>
        <dbReference type="SAM" id="Phobius"/>
    </source>
</evidence>
<accession>A0A356LJ70</accession>